<feature type="signal peptide" evidence="1">
    <location>
        <begin position="1"/>
        <end position="19"/>
    </location>
</feature>
<comment type="caution">
    <text evidence="3">The sequence shown here is derived from an EMBL/GenBank/DDBJ whole genome shotgun (WGS) entry which is preliminary data.</text>
</comment>
<dbReference type="SUPFAM" id="SSF56925">
    <property type="entry name" value="OMPA-like"/>
    <property type="match status" value="1"/>
</dbReference>
<name>A0ABW2MXR4_9FLAO</name>
<evidence type="ECO:0000313" key="4">
    <source>
        <dbReference type="Proteomes" id="UP001596415"/>
    </source>
</evidence>
<feature type="chain" id="PRO_5047383065" evidence="1">
    <location>
        <begin position="20"/>
        <end position="191"/>
    </location>
</feature>
<dbReference type="EMBL" id="JBHTBN010000003">
    <property type="protein sequence ID" value="MFC7357531.1"/>
    <property type="molecule type" value="Genomic_DNA"/>
</dbReference>
<dbReference type="InterPro" id="IPR011250">
    <property type="entry name" value="OMP/PagP_B-barrel"/>
</dbReference>
<organism evidence="3 4">
    <name type="scientific">Jejudonia soesokkakensis</name>
    <dbReference type="NCBI Taxonomy" id="1323432"/>
    <lineage>
        <taxon>Bacteria</taxon>
        <taxon>Pseudomonadati</taxon>
        <taxon>Bacteroidota</taxon>
        <taxon>Flavobacteriia</taxon>
        <taxon>Flavobacteriales</taxon>
        <taxon>Flavobacteriaceae</taxon>
        <taxon>Jejudonia</taxon>
    </lineage>
</organism>
<evidence type="ECO:0000259" key="2">
    <source>
        <dbReference type="Pfam" id="PF13568"/>
    </source>
</evidence>
<keyword evidence="4" id="KW-1185">Reference proteome</keyword>
<gene>
    <name evidence="3" type="ORF">ACFQO1_07515</name>
</gene>
<evidence type="ECO:0000256" key="1">
    <source>
        <dbReference type="SAM" id="SignalP"/>
    </source>
</evidence>
<reference evidence="4" key="1">
    <citation type="journal article" date="2019" name="Int. J. Syst. Evol. Microbiol.">
        <title>The Global Catalogue of Microorganisms (GCM) 10K type strain sequencing project: providing services to taxonomists for standard genome sequencing and annotation.</title>
        <authorList>
            <consortium name="The Broad Institute Genomics Platform"/>
            <consortium name="The Broad Institute Genome Sequencing Center for Infectious Disease"/>
            <person name="Wu L."/>
            <person name="Ma J."/>
        </authorList>
    </citation>
    <scope>NUCLEOTIDE SEQUENCE [LARGE SCALE GENOMIC DNA]</scope>
    <source>
        <strain evidence="4">CGMCC 1.16306</strain>
    </source>
</reference>
<sequence length="191" mass="21263">MIKKLVFLCFLLVTSITFAQKGSGIGIKGGLNYNSNGDFDNNFQNITENPTKNVGFHLGLYGKIDLGPLYIRPEALYTRTQSEYDSGDLKISKIDVPLLLGIDIIGPLTVFAGPSAQYILTNEFEDFELEEAMDTFTVGAQLGVGFNFENFGIDVRYERGLNENEIEFTDIALNRVDARQEQVILGLSFKL</sequence>
<dbReference type="InterPro" id="IPR025665">
    <property type="entry name" value="Beta-barrel_OMP_2"/>
</dbReference>
<dbReference type="Gene3D" id="2.40.160.20">
    <property type="match status" value="1"/>
</dbReference>
<evidence type="ECO:0000313" key="3">
    <source>
        <dbReference type="EMBL" id="MFC7357531.1"/>
    </source>
</evidence>
<proteinExistence type="predicted"/>
<accession>A0ABW2MXR4</accession>
<feature type="domain" description="Outer membrane protein beta-barrel" evidence="2">
    <location>
        <begin position="18"/>
        <end position="163"/>
    </location>
</feature>
<dbReference type="Pfam" id="PF13568">
    <property type="entry name" value="OMP_b-brl_2"/>
    <property type="match status" value="1"/>
</dbReference>
<keyword evidence="1" id="KW-0732">Signal</keyword>
<protein>
    <submittedName>
        <fullName evidence="3">Outer membrane beta-barrel protein</fullName>
    </submittedName>
</protein>
<dbReference type="Proteomes" id="UP001596415">
    <property type="component" value="Unassembled WGS sequence"/>
</dbReference>
<dbReference type="RefSeq" id="WP_380217377.1">
    <property type="nucleotide sequence ID" value="NZ_JBHTBN010000003.1"/>
</dbReference>